<dbReference type="AlphaFoldDB" id="A0A0L7KZL1"/>
<comment type="caution">
    <text evidence="1">The sequence shown here is derived from an EMBL/GenBank/DDBJ whole genome shotgun (WGS) entry which is preliminary data.</text>
</comment>
<name>A0A0L7KZL1_OPEBR</name>
<reference evidence="1 2" key="1">
    <citation type="journal article" date="2015" name="Genome Biol. Evol.">
        <title>The genome of winter moth (Operophtera brumata) provides a genomic perspective on sexual dimorphism and phenology.</title>
        <authorList>
            <person name="Derks M.F."/>
            <person name="Smit S."/>
            <person name="Salis L."/>
            <person name="Schijlen E."/>
            <person name="Bossers A."/>
            <person name="Mateman C."/>
            <person name="Pijl A.S."/>
            <person name="de Ridder D."/>
            <person name="Groenen M.A."/>
            <person name="Visser M.E."/>
            <person name="Megens H.J."/>
        </authorList>
    </citation>
    <scope>NUCLEOTIDE SEQUENCE [LARGE SCALE GENOMIC DNA]</scope>
    <source>
        <strain evidence="1">WM2013NL</strain>
        <tissue evidence="1">Head and thorax</tissue>
    </source>
</reference>
<evidence type="ECO:0000313" key="2">
    <source>
        <dbReference type="Proteomes" id="UP000037510"/>
    </source>
</evidence>
<dbReference type="Proteomes" id="UP000037510">
    <property type="component" value="Unassembled WGS sequence"/>
</dbReference>
<evidence type="ECO:0000313" key="1">
    <source>
        <dbReference type="EMBL" id="KOB68516.1"/>
    </source>
</evidence>
<dbReference type="EMBL" id="JTDY01004160">
    <property type="protein sequence ID" value="KOB68516.1"/>
    <property type="molecule type" value="Genomic_DNA"/>
</dbReference>
<dbReference type="STRING" id="104452.A0A0L7KZL1"/>
<gene>
    <name evidence="1" type="ORF">OBRU01_11039</name>
</gene>
<protein>
    <submittedName>
        <fullName evidence="1">Amino acid transporter</fullName>
    </submittedName>
</protein>
<proteinExistence type="predicted"/>
<sequence>MSAKVLVAIAVFFTYCLQMYAPMDILWTRIKGRVGQPYHNLGQVALRTASVIFTGEFLLVSPITVLPPNVRAHGHPVDAD</sequence>
<accession>A0A0L7KZL1</accession>
<organism evidence="1 2">
    <name type="scientific">Operophtera brumata</name>
    <name type="common">Winter moth</name>
    <name type="synonym">Phalaena brumata</name>
    <dbReference type="NCBI Taxonomy" id="104452"/>
    <lineage>
        <taxon>Eukaryota</taxon>
        <taxon>Metazoa</taxon>
        <taxon>Ecdysozoa</taxon>
        <taxon>Arthropoda</taxon>
        <taxon>Hexapoda</taxon>
        <taxon>Insecta</taxon>
        <taxon>Pterygota</taxon>
        <taxon>Neoptera</taxon>
        <taxon>Endopterygota</taxon>
        <taxon>Lepidoptera</taxon>
        <taxon>Glossata</taxon>
        <taxon>Ditrysia</taxon>
        <taxon>Geometroidea</taxon>
        <taxon>Geometridae</taxon>
        <taxon>Larentiinae</taxon>
        <taxon>Operophtera</taxon>
    </lineage>
</organism>
<keyword evidence="2" id="KW-1185">Reference proteome</keyword>